<keyword evidence="1" id="KW-0812">Transmembrane</keyword>
<keyword evidence="2" id="KW-0732">Signal</keyword>
<dbReference type="PANTHER" id="PTHR16777">
    <property type="entry name" value="PROTEIN ECT2"/>
    <property type="match status" value="1"/>
</dbReference>
<dbReference type="Pfam" id="PF21242">
    <property type="entry name" value="ECT2_PH"/>
    <property type="match status" value="1"/>
</dbReference>
<sequence>MATTQAQKSVAVLAGVSLFLHLCSAGNFIPSSEMWFFGSLLSYLHSMLNLLARSSLLSAVVLIAVESYYPNTISSYTQWNGQYLIKFLPKFVMAALVCTVVRIILPGPITYYSRFYKFSIVLSFIATVLAAIDHNSSSSGKNKNNVREEGVQDLRVSRQESTNSNQSENYIPSKRHRTAMELLQTETSYLRNLKTIITVYKEPLEKFVVEGHPLLAAEDIRSVFGGISQIAELHSFIHKDLSEIIDNWSENCCVADLFIKYEEKMIKVYPPYVNYFDMGSEILQKQQKSNPELQEFFTKCFHEPQSLKQPLSALLIRPVQRLPSISLLIGDLRKRTPKDLEDYEKLEEAKEVLSRVLSHINEDKRKTEGKMKIFDIVYEVTGCPVEVVSSNRLFIAHVDVATLTDGFYRSGERLALYLLNDVMEVAKWRNRTHGNSLLKHIQLLKLSSIVSILDMNDCGELQNIFAVRYQPDGNNYLQSNANELEEKTCLLHLLDDKTFKSKWLQQLSTQVAEAKNITTDKILKKVTPSDLINFVKRGSKLHKKFSRAKLKSE</sequence>
<feature type="chain" id="PRO_5047396403" description="DH domain-containing protein" evidence="2">
    <location>
        <begin position="26"/>
        <end position="553"/>
    </location>
</feature>
<evidence type="ECO:0000256" key="1">
    <source>
        <dbReference type="SAM" id="Phobius"/>
    </source>
</evidence>
<dbReference type="Pfam" id="PF00621">
    <property type="entry name" value="RhoGEF"/>
    <property type="match status" value="1"/>
</dbReference>
<dbReference type="CDD" id="cd00160">
    <property type="entry name" value="RhoGEF"/>
    <property type="match status" value="1"/>
</dbReference>
<dbReference type="Gene3D" id="2.30.29.30">
    <property type="entry name" value="Pleckstrin-homology domain (PH domain)/Phosphotyrosine-binding domain (PTB)"/>
    <property type="match status" value="1"/>
</dbReference>
<protein>
    <recommendedName>
        <fullName evidence="3">DH domain-containing protein</fullName>
    </recommendedName>
</protein>
<evidence type="ECO:0000313" key="4">
    <source>
        <dbReference type="EMBL" id="CAK8677722.1"/>
    </source>
</evidence>
<dbReference type="SUPFAM" id="SSF48065">
    <property type="entry name" value="DBL homology domain (DH-domain)"/>
    <property type="match status" value="1"/>
</dbReference>
<keyword evidence="1" id="KW-0472">Membrane</keyword>
<dbReference type="Gene3D" id="1.20.900.10">
    <property type="entry name" value="Dbl homology (DH) domain"/>
    <property type="match status" value="1"/>
</dbReference>
<proteinExistence type="predicted"/>
<dbReference type="EMBL" id="CAWYQH010000046">
    <property type="protein sequence ID" value="CAK8677722.1"/>
    <property type="molecule type" value="Genomic_DNA"/>
</dbReference>
<accession>A0ABP0FHE0</accession>
<dbReference type="Proteomes" id="UP001642483">
    <property type="component" value="Unassembled WGS sequence"/>
</dbReference>
<feature type="domain" description="DH" evidence="3">
    <location>
        <begin position="174"/>
        <end position="363"/>
    </location>
</feature>
<keyword evidence="1" id="KW-1133">Transmembrane helix</keyword>
<evidence type="ECO:0000256" key="2">
    <source>
        <dbReference type="SAM" id="SignalP"/>
    </source>
</evidence>
<dbReference type="PROSITE" id="PS00741">
    <property type="entry name" value="DH_1"/>
    <property type="match status" value="1"/>
</dbReference>
<comment type="caution">
    <text evidence="4">The sequence shown here is derived from an EMBL/GenBank/DDBJ whole genome shotgun (WGS) entry which is preliminary data.</text>
</comment>
<dbReference type="InterPro" id="IPR001331">
    <property type="entry name" value="GDS_CDC24_CS"/>
</dbReference>
<gene>
    <name evidence="4" type="ORF">CVLEPA_LOCUS7721</name>
</gene>
<dbReference type="InterPro" id="IPR035899">
    <property type="entry name" value="DBL_dom_sf"/>
</dbReference>
<reference evidence="4 5" key="1">
    <citation type="submission" date="2024-02" db="EMBL/GenBank/DDBJ databases">
        <authorList>
            <person name="Daric V."/>
            <person name="Darras S."/>
        </authorList>
    </citation>
    <scope>NUCLEOTIDE SEQUENCE [LARGE SCALE GENOMIC DNA]</scope>
</reference>
<dbReference type="InterPro" id="IPR000219">
    <property type="entry name" value="DH_dom"/>
</dbReference>
<keyword evidence="5" id="KW-1185">Reference proteome</keyword>
<organism evidence="4 5">
    <name type="scientific">Clavelina lepadiformis</name>
    <name type="common">Light-bulb sea squirt</name>
    <name type="synonym">Ascidia lepadiformis</name>
    <dbReference type="NCBI Taxonomy" id="159417"/>
    <lineage>
        <taxon>Eukaryota</taxon>
        <taxon>Metazoa</taxon>
        <taxon>Chordata</taxon>
        <taxon>Tunicata</taxon>
        <taxon>Ascidiacea</taxon>
        <taxon>Aplousobranchia</taxon>
        <taxon>Clavelinidae</taxon>
        <taxon>Clavelina</taxon>
    </lineage>
</organism>
<name>A0ABP0FHE0_CLALP</name>
<evidence type="ECO:0000313" key="5">
    <source>
        <dbReference type="Proteomes" id="UP001642483"/>
    </source>
</evidence>
<dbReference type="PROSITE" id="PS50010">
    <property type="entry name" value="DH_2"/>
    <property type="match status" value="1"/>
</dbReference>
<feature type="signal peptide" evidence="2">
    <location>
        <begin position="1"/>
        <end position="25"/>
    </location>
</feature>
<dbReference type="PANTHER" id="PTHR16777:SF2">
    <property type="entry name" value="PROTEIN ECT2"/>
    <property type="match status" value="1"/>
</dbReference>
<dbReference type="SMART" id="SM00325">
    <property type="entry name" value="RhoGEF"/>
    <property type="match status" value="1"/>
</dbReference>
<dbReference type="InterPro" id="IPR011993">
    <property type="entry name" value="PH-like_dom_sf"/>
</dbReference>
<dbReference type="InterPro" id="IPR026817">
    <property type="entry name" value="Ect2"/>
</dbReference>
<dbReference type="InterPro" id="IPR049395">
    <property type="entry name" value="ECT2_PH"/>
</dbReference>
<feature type="transmembrane region" description="Helical" evidence="1">
    <location>
        <begin position="91"/>
        <end position="109"/>
    </location>
</feature>
<feature type="transmembrane region" description="Helical" evidence="1">
    <location>
        <begin position="49"/>
        <end position="70"/>
    </location>
</feature>
<evidence type="ECO:0000259" key="3">
    <source>
        <dbReference type="PROSITE" id="PS50010"/>
    </source>
</evidence>